<dbReference type="HOGENOM" id="CLU_083287_3_0_5"/>
<dbReference type="InterPro" id="IPR036388">
    <property type="entry name" value="WH-like_DNA-bd_sf"/>
</dbReference>
<dbReference type="SMART" id="SM00347">
    <property type="entry name" value="HTH_MARR"/>
    <property type="match status" value="1"/>
</dbReference>
<gene>
    <name evidence="7" type="ordered locus">Plav_0705</name>
</gene>
<dbReference type="Proteomes" id="UP000006377">
    <property type="component" value="Chromosome"/>
</dbReference>
<protein>
    <submittedName>
        <fullName evidence="7">Transcriptional regulator, MarR family</fullName>
    </submittedName>
</protein>
<evidence type="ECO:0000313" key="7">
    <source>
        <dbReference type="EMBL" id="ABS62328.1"/>
    </source>
</evidence>
<dbReference type="PANTHER" id="PTHR33164:SF5">
    <property type="entry name" value="ORGANIC HYDROPEROXIDE RESISTANCE TRANSCRIPTIONAL REGULATOR"/>
    <property type="match status" value="1"/>
</dbReference>
<dbReference type="InterPro" id="IPR055166">
    <property type="entry name" value="Transc_reg_Sar_Rot_HTH"/>
</dbReference>
<organism evidence="7 8">
    <name type="scientific">Parvibaculum lavamentivorans (strain DS-1 / DSM 13023 / NCIMB 13966)</name>
    <dbReference type="NCBI Taxonomy" id="402881"/>
    <lineage>
        <taxon>Bacteria</taxon>
        <taxon>Pseudomonadati</taxon>
        <taxon>Pseudomonadota</taxon>
        <taxon>Alphaproteobacteria</taxon>
        <taxon>Hyphomicrobiales</taxon>
        <taxon>Parvibaculaceae</taxon>
        <taxon>Parvibaculum</taxon>
    </lineage>
</organism>
<keyword evidence="3" id="KW-0805">Transcription regulation</keyword>
<dbReference type="SUPFAM" id="SSF46785">
    <property type="entry name" value="Winged helix' DNA-binding domain"/>
    <property type="match status" value="1"/>
</dbReference>
<dbReference type="Gene3D" id="1.10.10.10">
    <property type="entry name" value="Winged helix-like DNA-binding domain superfamily/Winged helix DNA-binding domain"/>
    <property type="match status" value="1"/>
</dbReference>
<dbReference type="STRING" id="402881.Plav_0705"/>
<keyword evidence="8" id="KW-1185">Reference proteome</keyword>
<keyword evidence="5" id="KW-0804">Transcription</keyword>
<dbReference type="EMBL" id="CP000774">
    <property type="protein sequence ID" value="ABS62328.1"/>
    <property type="molecule type" value="Genomic_DNA"/>
</dbReference>
<dbReference type="GO" id="GO:0005737">
    <property type="term" value="C:cytoplasm"/>
    <property type="evidence" value="ECO:0007669"/>
    <property type="project" value="UniProtKB-SubCell"/>
</dbReference>
<dbReference type="InterPro" id="IPR036390">
    <property type="entry name" value="WH_DNA-bd_sf"/>
</dbReference>
<proteinExistence type="predicted"/>
<feature type="domain" description="HTH marR-type" evidence="6">
    <location>
        <begin position="1"/>
        <end position="145"/>
    </location>
</feature>
<sequence>MTKSDPEPGFPPPLTDHLCLWIYGTNLEIQRIHKVVLDELGITYAQYLVLNLLWERDKQPVGELAAQLRLETSTMTPLLKRLEAGGYVTRVRNPEDERQVLIGLLDKGRDLRKVAGRVSANLAARIGLSEDELRQLNETIRKLHNQLIAPAPEEKG</sequence>
<dbReference type="GO" id="GO:0006950">
    <property type="term" value="P:response to stress"/>
    <property type="evidence" value="ECO:0007669"/>
    <property type="project" value="TreeGrafter"/>
</dbReference>
<evidence type="ECO:0000259" key="6">
    <source>
        <dbReference type="PROSITE" id="PS50995"/>
    </source>
</evidence>
<keyword evidence="4" id="KW-0238">DNA-binding</keyword>
<dbReference type="GO" id="GO:0003700">
    <property type="term" value="F:DNA-binding transcription factor activity"/>
    <property type="evidence" value="ECO:0007669"/>
    <property type="project" value="InterPro"/>
</dbReference>
<evidence type="ECO:0000256" key="2">
    <source>
        <dbReference type="ARBA" id="ARBA00022490"/>
    </source>
</evidence>
<evidence type="ECO:0000256" key="4">
    <source>
        <dbReference type="ARBA" id="ARBA00023125"/>
    </source>
</evidence>
<dbReference type="InterPro" id="IPR000835">
    <property type="entry name" value="HTH_MarR-typ"/>
</dbReference>
<dbReference type="KEGG" id="pla:Plav_0705"/>
<comment type="subcellular location">
    <subcellularLocation>
        <location evidence="1">Cytoplasm</location>
    </subcellularLocation>
</comment>
<evidence type="ECO:0000256" key="3">
    <source>
        <dbReference type="ARBA" id="ARBA00023015"/>
    </source>
</evidence>
<evidence type="ECO:0000256" key="5">
    <source>
        <dbReference type="ARBA" id="ARBA00023163"/>
    </source>
</evidence>
<accession>A7HQZ5</accession>
<dbReference type="PROSITE" id="PS50995">
    <property type="entry name" value="HTH_MARR_2"/>
    <property type="match status" value="1"/>
</dbReference>
<dbReference type="PANTHER" id="PTHR33164">
    <property type="entry name" value="TRANSCRIPTIONAL REGULATOR, MARR FAMILY"/>
    <property type="match status" value="1"/>
</dbReference>
<reference evidence="7 8" key="1">
    <citation type="journal article" date="2011" name="Stand. Genomic Sci.">
        <title>Complete genome sequence of Parvibaculum lavamentivorans type strain (DS-1(T)).</title>
        <authorList>
            <person name="Schleheck D."/>
            <person name="Weiss M."/>
            <person name="Pitluck S."/>
            <person name="Bruce D."/>
            <person name="Land M.L."/>
            <person name="Han S."/>
            <person name="Saunders E."/>
            <person name="Tapia R."/>
            <person name="Detter C."/>
            <person name="Brettin T."/>
            <person name="Han J."/>
            <person name="Woyke T."/>
            <person name="Goodwin L."/>
            <person name="Pennacchio L."/>
            <person name="Nolan M."/>
            <person name="Cook A.M."/>
            <person name="Kjelleberg S."/>
            <person name="Thomas T."/>
        </authorList>
    </citation>
    <scope>NUCLEOTIDE SEQUENCE [LARGE SCALE GENOMIC DNA]</scope>
    <source>
        <strain evidence="8">DS-1 / DSM 13023 / NCIMB 13966</strain>
    </source>
</reference>
<dbReference type="AlphaFoldDB" id="A7HQZ5"/>
<evidence type="ECO:0000313" key="8">
    <source>
        <dbReference type="Proteomes" id="UP000006377"/>
    </source>
</evidence>
<dbReference type="Pfam" id="PF22381">
    <property type="entry name" value="Staph_reg_Sar_Rot"/>
    <property type="match status" value="1"/>
</dbReference>
<dbReference type="InterPro" id="IPR039422">
    <property type="entry name" value="MarR/SlyA-like"/>
</dbReference>
<dbReference type="GO" id="GO:0003677">
    <property type="term" value="F:DNA binding"/>
    <property type="evidence" value="ECO:0007669"/>
    <property type="project" value="UniProtKB-KW"/>
</dbReference>
<name>A7HQZ5_PARL1</name>
<dbReference type="eggNOG" id="COG1846">
    <property type="taxonomic scope" value="Bacteria"/>
</dbReference>
<dbReference type="OrthoDB" id="9806864at2"/>
<keyword evidence="2" id="KW-0963">Cytoplasm</keyword>
<evidence type="ECO:0000256" key="1">
    <source>
        <dbReference type="ARBA" id="ARBA00004496"/>
    </source>
</evidence>
<dbReference type="RefSeq" id="WP_011995619.1">
    <property type="nucleotide sequence ID" value="NC_009719.1"/>
</dbReference>